<organism evidence="1">
    <name type="scientific">Setaria italica</name>
    <name type="common">Foxtail millet</name>
    <name type="synonym">Panicum italicum</name>
    <dbReference type="NCBI Taxonomy" id="4555"/>
    <lineage>
        <taxon>Eukaryota</taxon>
        <taxon>Viridiplantae</taxon>
        <taxon>Streptophyta</taxon>
        <taxon>Embryophyta</taxon>
        <taxon>Tracheophyta</taxon>
        <taxon>Spermatophyta</taxon>
        <taxon>Magnoliopsida</taxon>
        <taxon>Liliopsida</taxon>
        <taxon>Poales</taxon>
        <taxon>Poaceae</taxon>
        <taxon>PACMAD clade</taxon>
        <taxon>Panicoideae</taxon>
        <taxon>Panicodae</taxon>
        <taxon>Paniceae</taxon>
        <taxon>Cenchrinae</taxon>
        <taxon>Setaria</taxon>
    </lineage>
</organism>
<name>A0A368SUS9_SETIT</name>
<dbReference type="PANTHER" id="PTHR38372:SF2">
    <property type="entry name" value="DENTIN SIALOPHOSPHOPROTEIN-LIKE PROTEIN"/>
    <property type="match status" value="1"/>
</dbReference>
<dbReference type="STRING" id="4555.A0A368SUS9"/>
<protein>
    <submittedName>
        <fullName evidence="1">Uncharacterized protein</fullName>
    </submittedName>
</protein>
<accession>A0A368SUS9</accession>
<dbReference type="PANTHER" id="PTHR38372">
    <property type="entry name" value="DENTIN SIALOPHOSPHOPROTEIN-LIKE PROTEIN"/>
    <property type="match status" value="1"/>
</dbReference>
<evidence type="ECO:0000313" key="1">
    <source>
        <dbReference type="EMBL" id="RCV46196.1"/>
    </source>
</evidence>
<gene>
    <name evidence="1" type="ORF">SETIT_9G513300v2</name>
</gene>
<dbReference type="OrthoDB" id="4869960at2759"/>
<reference evidence="1" key="2">
    <citation type="submission" date="2015-07" db="EMBL/GenBank/DDBJ databases">
        <authorList>
            <person name="Noorani M."/>
        </authorList>
    </citation>
    <scope>NUCLEOTIDE SEQUENCE</scope>
    <source>
        <strain evidence="1">Yugu1</strain>
    </source>
</reference>
<reference evidence="1" key="1">
    <citation type="journal article" date="2012" name="Nat. Biotechnol.">
        <title>Reference genome sequence of the model plant Setaria.</title>
        <authorList>
            <person name="Bennetzen J.L."/>
            <person name="Schmutz J."/>
            <person name="Wang H."/>
            <person name="Percifield R."/>
            <person name="Hawkins J."/>
            <person name="Pontaroli A.C."/>
            <person name="Estep M."/>
            <person name="Feng L."/>
            <person name="Vaughn J.N."/>
            <person name="Grimwood J."/>
            <person name="Jenkins J."/>
            <person name="Barry K."/>
            <person name="Lindquist E."/>
            <person name="Hellsten U."/>
            <person name="Deshpande S."/>
            <person name="Wang X."/>
            <person name="Wu X."/>
            <person name="Mitros T."/>
            <person name="Triplett J."/>
            <person name="Yang X."/>
            <person name="Ye C.Y."/>
            <person name="Mauro-Herrera M."/>
            <person name="Wang L."/>
            <person name="Li P."/>
            <person name="Sharma M."/>
            <person name="Sharma R."/>
            <person name="Ronald P.C."/>
            <person name="Panaud O."/>
            <person name="Kellogg E.A."/>
            <person name="Brutnell T.P."/>
            <person name="Doust A.N."/>
            <person name="Tuskan G.A."/>
            <person name="Rokhsar D."/>
            <person name="Devos K.M."/>
        </authorList>
    </citation>
    <scope>NUCLEOTIDE SEQUENCE [LARGE SCALE GENOMIC DNA]</scope>
    <source>
        <strain evidence="1">Yugu1</strain>
    </source>
</reference>
<sequence>MPAWKKAVADVFPNASKKIESIIKNIANYQAPGRYVLKPGLEVENSKRHTSEEGRYSLFSYYNQIRGPFYLAGNDLSCLLPKLCTISLHVCNSSATP</sequence>
<dbReference type="EMBL" id="CM003536">
    <property type="protein sequence ID" value="RCV46196.1"/>
    <property type="molecule type" value="Genomic_DNA"/>
</dbReference>
<proteinExistence type="predicted"/>
<dbReference type="AlphaFoldDB" id="A0A368SUS9"/>